<dbReference type="EMBL" id="JAXCLA010000007">
    <property type="protein sequence ID" value="MDY0747323.1"/>
    <property type="molecule type" value="Genomic_DNA"/>
</dbReference>
<feature type="chain" id="PRO_5045568348" description="DUF4148 domain-containing protein" evidence="1">
    <location>
        <begin position="21"/>
        <end position="122"/>
    </location>
</feature>
<evidence type="ECO:0000313" key="2">
    <source>
        <dbReference type="EMBL" id="MDY0747323.1"/>
    </source>
</evidence>
<evidence type="ECO:0008006" key="4">
    <source>
        <dbReference type="Google" id="ProtNLM"/>
    </source>
</evidence>
<sequence>MKTVLTIAAALISTASLLGAAPASASSYDQYRGAVLGDSTVAAPAAASRTTLVAGSYAQYLINNGATKQDALAAASQVGEQQRYASVALEAPKAQLNALQAYAKSIGNDVPAARAAAVTNAE</sequence>
<accession>A0ABU5DLZ8</accession>
<comment type="caution">
    <text evidence="2">The sequence shown here is derived from an EMBL/GenBank/DDBJ whole genome shotgun (WGS) entry which is preliminary data.</text>
</comment>
<dbReference type="RefSeq" id="WP_320425280.1">
    <property type="nucleotide sequence ID" value="NZ_JAXCLA010000007.1"/>
</dbReference>
<name>A0ABU5DLZ8_9BURK</name>
<evidence type="ECO:0000256" key="1">
    <source>
        <dbReference type="SAM" id="SignalP"/>
    </source>
</evidence>
<feature type="signal peptide" evidence="1">
    <location>
        <begin position="1"/>
        <end position="20"/>
    </location>
</feature>
<organism evidence="2 3">
    <name type="scientific">Roseateles agri</name>
    <dbReference type="NCBI Taxonomy" id="3098619"/>
    <lineage>
        <taxon>Bacteria</taxon>
        <taxon>Pseudomonadati</taxon>
        <taxon>Pseudomonadota</taxon>
        <taxon>Betaproteobacteria</taxon>
        <taxon>Burkholderiales</taxon>
        <taxon>Sphaerotilaceae</taxon>
        <taxon>Roseateles</taxon>
    </lineage>
</organism>
<protein>
    <recommendedName>
        <fullName evidence="4">DUF4148 domain-containing protein</fullName>
    </recommendedName>
</protein>
<keyword evidence="3" id="KW-1185">Reference proteome</keyword>
<dbReference type="Proteomes" id="UP001285263">
    <property type="component" value="Unassembled WGS sequence"/>
</dbReference>
<reference evidence="2 3" key="1">
    <citation type="submission" date="2023-11" db="EMBL/GenBank/DDBJ databases">
        <title>Paucibacter sp. nov., isolated from fresh soil in Korea.</title>
        <authorList>
            <person name="Le N.T.T."/>
        </authorList>
    </citation>
    <scope>NUCLEOTIDE SEQUENCE [LARGE SCALE GENOMIC DNA]</scope>
    <source>
        <strain evidence="2 3">R3-3</strain>
    </source>
</reference>
<proteinExistence type="predicted"/>
<keyword evidence="1" id="KW-0732">Signal</keyword>
<evidence type="ECO:0000313" key="3">
    <source>
        <dbReference type="Proteomes" id="UP001285263"/>
    </source>
</evidence>
<gene>
    <name evidence="2" type="ORF">SNE35_22660</name>
</gene>